<dbReference type="SUPFAM" id="SSF50939">
    <property type="entry name" value="Sialidases"/>
    <property type="match status" value="1"/>
</dbReference>
<dbReference type="Pfam" id="PF13088">
    <property type="entry name" value="BNR_2"/>
    <property type="match status" value="1"/>
</dbReference>
<evidence type="ECO:0000256" key="1">
    <source>
        <dbReference type="SAM" id="MobiDB-lite"/>
    </source>
</evidence>
<comment type="caution">
    <text evidence="3">The sequence shown here is derived from an EMBL/GenBank/DDBJ whole genome shotgun (WGS) entry which is preliminary data.</text>
</comment>
<name>A0ABR3VSJ2_9PEZI</name>
<evidence type="ECO:0000259" key="2">
    <source>
        <dbReference type="Pfam" id="PF13088"/>
    </source>
</evidence>
<organism evidence="3 4">
    <name type="scientific">Phialemonium thermophilum</name>
    <dbReference type="NCBI Taxonomy" id="223376"/>
    <lineage>
        <taxon>Eukaryota</taxon>
        <taxon>Fungi</taxon>
        <taxon>Dikarya</taxon>
        <taxon>Ascomycota</taxon>
        <taxon>Pezizomycotina</taxon>
        <taxon>Sordariomycetes</taxon>
        <taxon>Sordariomycetidae</taxon>
        <taxon>Cephalothecales</taxon>
        <taxon>Cephalothecaceae</taxon>
        <taxon>Phialemonium</taxon>
    </lineage>
</organism>
<dbReference type="CDD" id="cd15482">
    <property type="entry name" value="Sialidase_non-viral"/>
    <property type="match status" value="1"/>
</dbReference>
<reference evidence="3 4" key="1">
    <citation type="journal article" date="2024" name="Commun. Biol.">
        <title>Comparative genomic analysis of thermophilic fungi reveals convergent evolutionary adaptations and gene losses.</title>
        <authorList>
            <person name="Steindorff A.S."/>
            <person name="Aguilar-Pontes M.V."/>
            <person name="Robinson A.J."/>
            <person name="Andreopoulos B."/>
            <person name="LaButti K."/>
            <person name="Kuo A."/>
            <person name="Mondo S."/>
            <person name="Riley R."/>
            <person name="Otillar R."/>
            <person name="Haridas S."/>
            <person name="Lipzen A."/>
            <person name="Grimwood J."/>
            <person name="Schmutz J."/>
            <person name="Clum A."/>
            <person name="Reid I.D."/>
            <person name="Moisan M.C."/>
            <person name="Butler G."/>
            <person name="Nguyen T.T.M."/>
            <person name="Dewar K."/>
            <person name="Conant G."/>
            <person name="Drula E."/>
            <person name="Henrissat B."/>
            <person name="Hansel C."/>
            <person name="Singer S."/>
            <person name="Hutchinson M.I."/>
            <person name="de Vries R.P."/>
            <person name="Natvig D.O."/>
            <person name="Powell A.J."/>
            <person name="Tsang A."/>
            <person name="Grigoriev I.V."/>
        </authorList>
    </citation>
    <scope>NUCLEOTIDE SEQUENCE [LARGE SCALE GENOMIC DNA]</scope>
    <source>
        <strain evidence="3 4">ATCC 24622</strain>
    </source>
</reference>
<evidence type="ECO:0000313" key="3">
    <source>
        <dbReference type="EMBL" id="KAL1844643.1"/>
    </source>
</evidence>
<dbReference type="PANTHER" id="PTHR43752:SF2">
    <property type="entry name" value="BNR_ASP-BOX REPEAT FAMILY PROTEIN"/>
    <property type="match status" value="1"/>
</dbReference>
<gene>
    <name evidence="3" type="ORF">VTK73DRAFT_2105</name>
</gene>
<sequence>MSFPVLAHPEAPEVHASTLLLLDQTLLCAWFGGTKEGHGDTKIWLSARDCGAREDGAQAEARWTQPVPVASEEGVPHWNPVLLQSQASGAVFLFYKVGTPISSWHTRVIESTDRGRTWSPPRELVPGDRGGRGPVKNKPIVLSDGTIVAPASLETPDGRWDCFSDVSRDDGKTWTRSEPVPLDRATWPGEGAIQPSLIADGPRTLTMLARSSSGFVARADSTDGGRTWGPMRTTPLFNNNSGIDALRLGDGTWLVVHNPVNQNWGPRTPLVVSASRDAGQTWARIWTLEDKPAPAGFTKILALDTGIVNNGESEFSYPAIVSDHQGGVWISYTGWDPEDFMISDRLGPLGLVISDNRGRRGLR</sequence>
<dbReference type="Proteomes" id="UP001586593">
    <property type="component" value="Unassembled WGS sequence"/>
</dbReference>
<proteinExistence type="predicted"/>
<dbReference type="Gene3D" id="2.120.10.10">
    <property type="match status" value="1"/>
</dbReference>
<dbReference type="PANTHER" id="PTHR43752">
    <property type="entry name" value="BNR/ASP-BOX REPEAT FAMILY PROTEIN"/>
    <property type="match status" value="1"/>
</dbReference>
<accession>A0ABR3VSJ2</accession>
<dbReference type="EMBL" id="JAZHXJ010001568">
    <property type="protein sequence ID" value="KAL1844643.1"/>
    <property type="molecule type" value="Genomic_DNA"/>
</dbReference>
<dbReference type="InterPro" id="IPR036278">
    <property type="entry name" value="Sialidase_sf"/>
</dbReference>
<feature type="domain" description="Sialidase" evidence="2">
    <location>
        <begin position="25"/>
        <end position="328"/>
    </location>
</feature>
<dbReference type="InterPro" id="IPR011040">
    <property type="entry name" value="Sialidase"/>
</dbReference>
<feature type="region of interest" description="Disordered" evidence="1">
    <location>
        <begin position="115"/>
        <end position="138"/>
    </location>
</feature>
<evidence type="ECO:0000313" key="4">
    <source>
        <dbReference type="Proteomes" id="UP001586593"/>
    </source>
</evidence>
<protein>
    <recommendedName>
        <fullName evidence="2">Sialidase domain-containing protein</fullName>
    </recommendedName>
</protein>
<keyword evidence="4" id="KW-1185">Reference proteome</keyword>